<dbReference type="GO" id="GO:0003677">
    <property type="term" value="F:DNA binding"/>
    <property type="evidence" value="ECO:0007669"/>
    <property type="project" value="InterPro"/>
</dbReference>
<accession>A0A0F5IRB6</accession>
<dbReference type="SUPFAM" id="SSF88659">
    <property type="entry name" value="Sigma3 and sigma4 domains of RNA polymerase sigma factors"/>
    <property type="match status" value="1"/>
</dbReference>
<dbReference type="Gene3D" id="1.10.1740.10">
    <property type="match status" value="1"/>
</dbReference>
<name>A0A0F5IRB6_9BACT</name>
<dbReference type="NCBIfam" id="TIGR02985">
    <property type="entry name" value="Sig70_bacteroi1"/>
    <property type="match status" value="1"/>
</dbReference>
<dbReference type="EMBL" id="AQHV01000025">
    <property type="protein sequence ID" value="KKB47672.1"/>
    <property type="molecule type" value="Genomic_DNA"/>
</dbReference>
<keyword evidence="3" id="KW-0731">Sigma factor</keyword>
<dbReference type="CDD" id="cd06171">
    <property type="entry name" value="Sigma70_r4"/>
    <property type="match status" value="1"/>
</dbReference>
<feature type="domain" description="RNA polymerase sigma-70 region 2" evidence="5">
    <location>
        <begin position="26"/>
        <end position="88"/>
    </location>
</feature>
<dbReference type="GO" id="GO:0016987">
    <property type="term" value="F:sigma factor activity"/>
    <property type="evidence" value="ECO:0007669"/>
    <property type="project" value="UniProtKB-KW"/>
</dbReference>
<dbReference type="STRING" id="927665.HMPREF1535_04529"/>
<dbReference type="InterPro" id="IPR007627">
    <property type="entry name" value="RNA_pol_sigma70_r2"/>
</dbReference>
<keyword evidence="2" id="KW-0805">Transcription regulation</keyword>
<dbReference type="InterPro" id="IPR014284">
    <property type="entry name" value="RNA_pol_sigma-70_dom"/>
</dbReference>
<organism evidence="7 8">
    <name type="scientific">Parabacteroides goldsteinii DSM 19448 = WAL 12034</name>
    <dbReference type="NCBI Taxonomy" id="927665"/>
    <lineage>
        <taxon>Bacteria</taxon>
        <taxon>Pseudomonadati</taxon>
        <taxon>Bacteroidota</taxon>
        <taxon>Bacteroidia</taxon>
        <taxon>Bacteroidales</taxon>
        <taxon>Tannerellaceae</taxon>
        <taxon>Parabacteroides</taxon>
    </lineage>
</organism>
<protein>
    <submittedName>
        <fullName evidence="7">RNA polymerase sigma-70 factor</fullName>
    </submittedName>
</protein>
<evidence type="ECO:0000313" key="7">
    <source>
        <dbReference type="EMBL" id="KKB47672.1"/>
    </source>
</evidence>
<comment type="similarity">
    <text evidence="1">Belongs to the sigma-70 factor family. ECF subfamily.</text>
</comment>
<dbReference type="InterPro" id="IPR013324">
    <property type="entry name" value="RNA_pol_sigma_r3/r4-like"/>
</dbReference>
<proteinExistence type="inferred from homology"/>
<dbReference type="SUPFAM" id="SSF88946">
    <property type="entry name" value="Sigma2 domain of RNA polymerase sigma factors"/>
    <property type="match status" value="1"/>
</dbReference>
<dbReference type="GO" id="GO:0006352">
    <property type="term" value="P:DNA-templated transcription initiation"/>
    <property type="evidence" value="ECO:0007669"/>
    <property type="project" value="InterPro"/>
</dbReference>
<comment type="caution">
    <text evidence="7">The sequence shown here is derived from an EMBL/GenBank/DDBJ whole genome shotgun (WGS) entry which is preliminary data.</text>
</comment>
<dbReference type="Pfam" id="PF04542">
    <property type="entry name" value="Sigma70_r2"/>
    <property type="match status" value="1"/>
</dbReference>
<evidence type="ECO:0000256" key="1">
    <source>
        <dbReference type="ARBA" id="ARBA00010641"/>
    </source>
</evidence>
<dbReference type="RefSeq" id="WP_046147492.1">
    <property type="nucleotide sequence ID" value="NZ_KQ033913.1"/>
</dbReference>
<dbReference type="AlphaFoldDB" id="A0A0F5IRB6"/>
<dbReference type="PANTHER" id="PTHR43133">
    <property type="entry name" value="RNA POLYMERASE ECF-TYPE SIGMA FACTO"/>
    <property type="match status" value="1"/>
</dbReference>
<keyword evidence="4" id="KW-0804">Transcription</keyword>
<evidence type="ECO:0000259" key="6">
    <source>
        <dbReference type="Pfam" id="PF08281"/>
    </source>
</evidence>
<dbReference type="InterPro" id="IPR013325">
    <property type="entry name" value="RNA_pol_sigma_r2"/>
</dbReference>
<evidence type="ECO:0000259" key="5">
    <source>
        <dbReference type="Pfam" id="PF04542"/>
    </source>
</evidence>
<dbReference type="InterPro" id="IPR039425">
    <property type="entry name" value="RNA_pol_sigma-70-like"/>
</dbReference>
<evidence type="ECO:0000256" key="2">
    <source>
        <dbReference type="ARBA" id="ARBA00023015"/>
    </source>
</evidence>
<evidence type="ECO:0000256" key="3">
    <source>
        <dbReference type="ARBA" id="ARBA00023082"/>
    </source>
</evidence>
<gene>
    <name evidence="7" type="ORF">HMPREF1535_04529</name>
</gene>
<dbReference type="Pfam" id="PF08281">
    <property type="entry name" value="Sigma70_r4_2"/>
    <property type="match status" value="1"/>
</dbReference>
<dbReference type="PATRIC" id="fig|927665.4.peg.4649"/>
<dbReference type="HOGENOM" id="CLU_047691_4_1_10"/>
<feature type="domain" description="RNA polymerase sigma factor 70 region 4 type 2" evidence="6">
    <location>
        <begin position="123"/>
        <end position="173"/>
    </location>
</feature>
<dbReference type="InterPro" id="IPR013249">
    <property type="entry name" value="RNA_pol_sigma70_r4_t2"/>
</dbReference>
<dbReference type="PANTHER" id="PTHR43133:SF46">
    <property type="entry name" value="RNA POLYMERASE SIGMA-70 FACTOR ECF SUBFAMILY"/>
    <property type="match status" value="1"/>
</dbReference>
<sequence length="198" mass="22989">MYNNSEQEKILIAGLIQDDESAFCELYALYKNRLMFFAMKFLKSKEFAEDVFQDAFTSVWQNRRFLNPDSPFAPYVYTIVKNRILNLLAGIEKEQQLKNTILSGSVDVTNDTEDKILDDDLNQLLEKALLDLTSQQRRIFDMSRKEMKSHKEIAEELNISVYTVQQHISASLKVIRSYLVKYSGTYADLLVLLFCLNS</sequence>
<dbReference type="Proteomes" id="UP000033047">
    <property type="component" value="Unassembled WGS sequence"/>
</dbReference>
<dbReference type="InterPro" id="IPR036388">
    <property type="entry name" value="WH-like_DNA-bd_sf"/>
</dbReference>
<reference evidence="7 8" key="1">
    <citation type="submission" date="2013-04" db="EMBL/GenBank/DDBJ databases">
        <title>The Genome Sequence of Parabacteroides goldsteinii DSM 19448.</title>
        <authorList>
            <consortium name="The Broad Institute Genomics Platform"/>
            <person name="Earl A."/>
            <person name="Ward D."/>
            <person name="Feldgarden M."/>
            <person name="Gevers D."/>
            <person name="Martens E."/>
            <person name="Sakamoto M."/>
            <person name="Benno Y."/>
            <person name="Song Y."/>
            <person name="Liu C."/>
            <person name="Lee J."/>
            <person name="Bolanos M."/>
            <person name="Vaisanen M.L."/>
            <person name="Finegold S.M."/>
            <person name="Walker B."/>
            <person name="Young S."/>
            <person name="Zeng Q."/>
            <person name="Gargeya S."/>
            <person name="Fitzgerald M."/>
            <person name="Haas B."/>
            <person name="Abouelleil A."/>
            <person name="Allen A.W."/>
            <person name="Alvarado L."/>
            <person name="Arachchi H.M."/>
            <person name="Berlin A.M."/>
            <person name="Chapman S.B."/>
            <person name="Gainer-Dewar J."/>
            <person name="Goldberg J."/>
            <person name="Griggs A."/>
            <person name="Gujja S."/>
            <person name="Hansen M."/>
            <person name="Howarth C."/>
            <person name="Imamovic A."/>
            <person name="Ireland A."/>
            <person name="Larimer J."/>
            <person name="McCowan C."/>
            <person name="Murphy C."/>
            <person name="Pearson M."/>
            <person name="Poon T.W."/>
            <person name="Priest M."/>
            <person name="Roberts A."/>
            <person name="Saif S."/>
            <person name="Shea T."/>
            <person name="Sisk P."/>
            <person name="Sykes S."/>
            <person name="Wortman J."/>
            <person name="Nusbaum C."/>
            <person name="Birren B."/>
        </authorList>
    </citation>
    <scope>NUCLEOTIDE SEQUENCE [LARGE SCALE GENOMIC DNA]</scope>
    <source>
        <strain evidence="7 8">DSM 19448</strain>
    </source>
</reference>
<evidence type="ECO:0000256" key="4">
    <source>
        <dbReference type="ARBA" id="ARBA00023163"/>
    </source>
</evidence>
<dbReference type="GeneID" id="69981165"/>
<dbReference type="NCBIfam" id="TIGR02937">
    <property type="entry name" value="sigma70-ECF"/>
    <property type="match status" value="1"/>
</dbReference>
<dbReference type="InterPro" id="IPR014327">
    <property type="entry name" value="RNA_pol_sigma70_bacteroid"/>
</dbReference>
<dbReference type="Gene3D" id="1.10.10.10">
    <property type="entry name" value="Winged helix-like DNA-binding domain superfamily/Winged helix DNA-binding domain"/>
    <property type="match status" value="1"/>
</dbReference>
<evidence type="ECO:0000313" key="8">
    <source>
        <dbReference type="Proteomes" id="UP000033047"/>
    </source>
</evidence>